<dbReference type="EMBL" id="HF571520">
    <property type="protein sequence ID" value="CCQ34329.1"/>
    <property type="molecule type" value="Genomic_DNA"/>
</dbReference>
<dbReference type="Proteomes" id="UP000015381">
    <property type="component" value="Chromosome I"/>
</dbReference>
<gene>
    <name evidence="2" type="ORF">HLRTI_001510</name>
    <name evidence="1" type="ORF">HTIA_2217</name>
</gene>
<dbReference type="KEGG" id="hti:HTIA_2217"/>
<dbReference type="STRING" id="1033806.HTIA_2217"/>
<evidence type="ECO:0000313" key="2">
    <source>
        <dbReference type="EMBL" id="ERJ06431.1"/>
    </source>
</evidence>
<evidence type="ECO:0000313" key="4">
    <source>
        <dbReference type="Proteomes" id="UP000015381"/>
    </source>
</evidence>
<protein>
    <submittedName>
        <fullName evidence="2">Uncharacterized protein</fullName>
    </submittedName>
</protein>
<keyword evidence="4" id="KW-1185">Reference proteome</keyword>
<organism evidence="2 3">
    <name type="scientific">Halorhabdus tiamatea SARL4B</name>
    <dbReference type="NCBI Taxonomy" id="1033806"/>
    <lineage>
        <taxon>Archaea</taxon>
        <taxon>Methanobacteriati</taxon>
        <taxon>Methanobacteriota</taxon>
        <taxon>Stenosarchaea group</taxon>
        <taxon>Halobacteria</taxon>
        <taxon>Halobacteriales</taxon>
        <taxon>Haloarculaceae</taxon>
        <taxon>Halorhabdus</taxon>
    </lineage>
</organism>
<dbReference type="Proteomes" id="UP000003861">
    <property type="component" value="Unassembled WGS sequence"/>
</dbReference>
<proteinExistence type="predicted"/>
<name>F7PFL1_9EURY</name>
<accession>F7PFL1</accession>
<dbReference type="HOGENOM" id="CLU_2103439_0_0_2"/>
<dbReference type="EMBL" id="AFNT02000015">
    <property type="protein sequence ID" value="ERJ06431.1"/>
    <property type="molecule type" value="Genomic_DNA"/>
</dbReference>
<sequence>MAGVTISQSNPQALPRVAVVAPDVEVYDTLAVYCPLCGQALEEWGTPRVPTTLLAPTFEADEVPVFGYRCPHHRREDVIVPAPAVIAPESYRRVEATLDGVDELTVALPPVIDDE</sequence>
<dbReference type="AlphaFoldDB" id="F7PFL1"/>
<evidence type="ECO:0000313" key="1">
    <source>
        <dbReference type="EMBL" id="CCQ34329.1"/>
    </source>
</evidence>
<reference evidence="1 4" key="3">
    <citation type="journal article" date="2014" name="Environ. Microbiol.">
        <title>Halorhabdus tiamatea: proteogenomics and glycosidase activity measurements identify the first cultivated euryarchaeon from a deep-sea anoxic brine lake as potential polysaccharide degrader.</title>
        <authorList>
            <person name="Werner J."/>
            <person name="Ferrer M."/>
            <person name="Michel G."/>
            <person name="Mann A.J."/>
            <person name="Huang S."/>
            <person name="Juarez S."/>
            <person name="Ciordia S."/>
            <person name="Albar J.P."/>
            <person name="Alcaide M."/>
            <person name="La Cono V."/>
            <person name="Yakimov M.M."/>
            <person name="Antunes A."/>
            <person name="Taborda M."/>
            <person name="Da Costa M.S."/>
            <person name="Amann R.I."/>
            <person name="Gloeckner F.O."/>
            <person name="Golyshina O.V."/>
            <person name="Golyshin P.N."/>
            <person name="Teeling H."/>
        </authorList>
    </citation>
    <scope>NUCLEOTIDE SEQUENCE [LARGE SCALE GENOMIC DNA]</scope>
    <source>
        <strain evidence="4">SARL4B</strain>
        <strain evidence="1">Type strain: SARL4B</strain>
    </source>
</reference>
<evidence type="ECO:0000313" key="3">
    <source>
        <dbReference type="Proteomes" id="UP000003861"/>
    </source>
</evidence>
<reference evidence="2 3" key="1">
    <citation type="journal article" date="2011" name="J. Bacteriol.">
        <title>Genome sequence of Halorhabdus tiamatea, the first archaeon isolated from a deep-sea anoxic brine lake.</title>
        <authorList>
            <person name="Antunes A."/>
            <person name="Alam I."/>
            <person name="Bajic V.B."/>
            <person name="Stingl U."/>
        </authorList>
    </citation>
    <scope>NUCLEOTIDE SEQUENCE [LARGE SCALE GENOMIC DNA]</scope>
    <source>
        <strain evidence="2 3">SARL4B</strain>
    </source>
</reference>
<reference evidence="2 3" key="2">
    <citation type="journal article" date="2013" name="PLoS ONE">
        <title>INDIGO - INtegrated Data Warehouse of MIcrobial GenOmes with Examples from the Red Sea Extremophiles.</title>
        <authorList>
            <person name="Alam I."/>
            <person name="Antunes A."/>
            <person name="Kamau A.A."/>
            <person name="Ba Alawi W."/>
            <person name="Kalkatawi M."/>
            <person name="Stingl U."/>
            <person name="Bajic V.B."/>
        </authorList>
    </citation>
    <scope>NUCLEOTIDE SEQUENCE [LARGE SCALE GENOMIC DNA]</scope>
    <source>
        <strain evidence="2 3">SARL4B</strain>
    </source>
</reference>